<dbReference type="RefSeq" id="WP_307223764.1">
    <property type="nucleotide sequence ID" value="NZ_JAUSUE010000008.1"/>
</dbReference>
<gene>
    <name evidence="3" type="ORF">J2S01_001387</name>
</gene>
<dbReference type="InterPro" id="IPR007391">
    <property type="entry name" value="Vancomycin_resist_VanW"/>
</dbReference>
<feature type="transmembrane region" description="Helical" evidence="1">
    <location>
        <begin position="29"/>
        <end position="49"/>
    </location>
</feature>
<dbReference type="Gene3D" id="2.60.40.1180">
    <property type="entry name" value="Golgi alpha-mannosidase II"/>
    <property type="match status" value="1"/>
</dbReference>
<dbReference type="Pfam" id="PF04294">
    <property type="entry name" value="VanW"/>
    <property type="match status" value="1"/>
</dbReference>
<evidence type="ECO:0000256" key="1">
    <source>
        <dbReference type="SAM" id="Phobius"/>
    </source>
</evidence>
<keyword evidence="1" id="KW-0812">Transmembrane</keyword>
<comment type="caution">
    <text evidence="3">The sequence shown here is derived from an EMBL/GenBank/DDBJ whole genome shotgun (WGS) entry which is preliminary data.</text>
</comment>
<dbReference type="InterPro" id="IPR052913">
    <property type="entry name" value="Glycopeptide_resist_protein"/>
</dbReference>
<keyword evidence="1" id="KW-0472">Membrane</keyword>
<dbReference type="InterPro" id="IPR013780">
    <property type="entry name" value="Glyco_hydro_b"/>
</dbReference>
<protein>
    <submittedName>
        <fullName evidence="3">Vancomycin resistance protein YoaR</fullName>
    </submittedName>
</protein>
<proteinExistence type="predicted"/>
<keyword evidence="4" id="KW-1185">Reference proteome</keyword>
<dbReference type="EMBL" id="JAUSUE010000008">
    <property type="protein sequence ID" value="MDQ0203670.1"/>
    <property type="molecule type" value="Genomic_DNA"/>
</dbReference>
<dbReference type="Proteomes" id="UP001239167">
    <property type="component" value="Unassembled WGS sequence"/>
</dbReference>
<name>A0ABT9Y846_9FIRM</name>
<dbReference type="InterPro" id="IPR022029">
    <property type="entry name" value="YoaR-like_PG-bd"/>
</dbReference>
<reference evidence="3 4" key="1">
    <citation type="submission" date="2023-07" db="EMBL/GenBank/DDBJ databases">
        <title>Genomic Encyclopedia of Type Strains, Phase IV (KMG-IV): sequencing the most valuable type-strain genomes for metagenomic binning, comparative biology and taxonomic classification.</title>
        <authorList>
            <person name="Goeker M."/>
        </authorList>
    </citation>
    <scope>NUCLEOTIDE SEQUENCE [LARGE SCALE GENOMIC DNA]</scope>
    <source>
        <strain evidence="3 4">DSM 16980</strain>
    </source>
</reference>
<dbReference type="PANTHER" id="PTHR35788:SF1">
    <property type="entry name" value="EXPORTED PROTEIN"/>
    <property type="match status" value="1"/>
</dbReference>
<evidence type="ECO:0000313" key="3">
    <source>
        <dbReference type="EMBL" id="MDQ0203670.1"/>
    </source>
</evidence>
<dbReference type="PANTHER" id="PTHR35788">
    <property type="entry name" value="EXPORTED PROTEIN-RELATED"/>
    <property type="match status" value="1"/>
</dbReference>
<organism evidence="3 4">
    <name type="scientific">Pectinatus haikarae</name>
    <dbReference type="NCBI Taxonomy" id="349096"/>
    <lineage>
        <taxon>Bacteria</taxon>
        <taxon>Bacillati</taxon>
        <taxon>Bacillota</taxon>
        <taxon>Negativicutes</taxon>
        <taxon>Selenomonadales</taxon>
        <taxon>Selenomonadaceae</taxon>
        <taxon>Pectinatus</taxon>
    </lineage>
</organism>
<dbReference type="Pfam" id="PF12229">
    <property type="entry name" value="PG_binding_4"/>
    <property type="match status" value="1"/>
</dbReference>
<evidence type="ECO:0000259" key="2">
    <source>
        <dbReference type="Pfam" id="PF12229"/>
    </source>
</evidence>
<evidence type="ECO:0000313" key="4">
    <source>
        <dbReference type="Proteomes" id="UP001239167"/>
    </source>
</evidence>
<sequence length="428" mass="46073">MKAPAKTGAFYNLQVIVGVVFLYGHYKSIIIVVVLSVFLVAICSSALAIKNAPGIAYGVHSGDVDLAGLDERTAAKNISEKFMKETENGVIILNYDGKSWTIKPDDIALICDNGKTAEMAAAVGVSGNFFKDVFDKFICTYQGKNVPLQITYDQNKLNSIITRLASSINKEPVDAYAYTDGTAVGIKGEKEGKKIDEKQLTDIINEKIESGIYPQTLDIPVSITKAAVEAGALEQIDTVLAAYTTHFNTGDVNRSANVALAAKNLSGTLLTSGTVFSFNKTVGPRLAAAGYREAPEIINGKVVPGIGGGVCQVSSTLYNSILQAGLTPVERTEHYLPVDYVPRAFDATVADGFIDFKFRNNLKHSVYISTRTENGALTIFIIGSSDDKAQAAGITLKNYYNGDGSVSAYRIYRQNGNIAKKEFLHTDN</sequence>
<feature type="domain" description="YoaR-like putative peptidoglycan binding" evidence="2">
    <location>
        <begin position="100"/>
        <end position="211"/>
    </location>
</feature>
<accession>A0ABT9Y846</accession>
<keyword evidence="1" id="KW-1133">Transmembrane helix</keyword>